<name>A0AAJ0CIS0_9HYPO</name>
<feature type="region of interest" description="Disordered" evidence="3">
    <location>
        <begin position="305"/>
        <end position="324"/>
    </location>
</feature>
<dbReference type="Proteomes" id="UP001251528">
    <property type="component" value="Unassembled WGS sequence"/>
</dbReference>
<dbReference type="InterPro" id="IPR004088">
    <property type="entry name" value="KH_dom_type_1"/>
</dbReference>
<feature type="compositionally biased region" description="Basic and acidic residues" evidence="3">
    <location>
        <begin position="306"/>
        <end position="318"/>
    </location>
</feature>
<dbReference type="GO" id="GO:0003723">
    <property type="term" value="F:RNA binding"/>
    <property type="evidence" value="ECO:0007669"/>
    <property type="project" value="UniProtKB-UniRule"/>
</dbReference>
<evidence type="ECO:0000256" key="3">
    <source>
        <dbReference type="SAM" id="MobiDB-lite"/>
    </source>
</evidence>
<evidence type="ECO:0000313" key="5">
    <source>
        <dbReference type="EMBL" id="KAK2591501.1"/>
    </source>
</evidence>
<keyword evidence="6" id="KW-1185">Reference proteome</keyword>
<keyword evidence="1" id="KW-0677">Repeat</keyword>
<organism evidence="5 6">
    <name type="scientific">Conoideocrella luteorostrata</name>
    <dbReference type="NCBI Taxonomy" id="1105319"/>
    <lineage>
        <taxon>Eukaryota</taxon>
        <taxon>Fungi</taxon>
        <taxon>Dikarya</taxon>
        <taxon>Ascomycota</taxon>
        <taxon>Pezizomycotina</taxon>
        <taxon>Sordariomycetes</taxon>
        <taxon>Hypocreomycetidae</taxon>
        <taxon>Hypocreales</taxon>
        <taxon>Clavicipitaceae</taxon>
        <taxon>Conoideocrella</taxon>
    </lineage>
</organism>
<feature type="domain" description="K Homology" evidence="4">
    <location>
        <begin position="190"/>
        <end position="261"/>
    </location>
</feature>
<dbReference type="Gene3D" id="3.30.1370.10">
    <property type="entry name" value="K Homology domain, type 1"/>
    <property type="match status" value="3"/>
</dbReference>
<feature type="compositionally biased region" description="Polar residues" evidence="3">
    <location>
        <begin position="9"/>
        <end position="24"/>
    </location>
</feature>
<accession>A0AAJ0CIS0</accession>
<feature type="compositionally biased region" description="Basic and acidic residues" evidence="3">
    <location>
        <begin position="25"/>
        <end position="42"/>
    </location>
</feature>
<proteinExistence type="predicted"/>
<keyword evidence="2" id="KW-0694">RNA-binding</keyword>
<protein>
    <submittedName>
        <fullName evidence="5">PAB1 binding protein</fullName>
    </submittedName>
</protein>
<feature type="region of interest" description="Disordered" evidence="3">
    <location>
        <begin position="1"/>
        <end position="68"/>
    </location>
</feature>
<evidence type="ECO:0000313" key="6">
    <source>
        <dbReference type="Proteomes" id="UP001251528"/>
    </source>
</evidence>
<dbReference type="InterPro" id="IPR036612">
    <property type="entry name" value="KH_dom_type_1_sf"/>
</dbReference>
<evidence type="ECO:0000256" key="2">
    <source>
        <dbReference type="PROSITE-ProRule" id="PRU00117"/>
    </source>
</evidence>
<evidence type="ECO:0000259" key="4">
    <source>
        <dbReference type="SMART" id="SM00322"/>
    </source>
</evidence>
<dbReference type="SUPFAM" id="SSF54791">
    <property type="entry name" value="Eukaryotic type KH-domain (KH-domain type I)"/>
    <property type="match status" value="3"/>
</dbReference>
<dbReference type="SMART" id="SM00322">
    <property type="entry name" value="KH"/>
    <property type="match status" value="3"/>
</dbReference>
<sequence>MSASPPQPTSTKRPLEASSPSRATDQPDAKRPALDKIIKSDPETEASESTLDVVDKNEDEDANGVKSELPDAVAAEAAIDTKAAGLSTAAATNDDVVHSAAAHDETSWIHIRAVISSPEAATIIGKGGENVSNIRKMSNAKCTVSDYQKGAVERILTVSGIVDAVAKAFGLIIRTLNNEPLGEASTASSKTYPLRLLIPHILIGSIIGKGGARIREIQEASGARLNASDSCLPMSSERSLVVMGVADAVHIATYYVGSTLLEQLNERFGGPGASAYATRSGAPAGSIPGGMQVVPYSPQPASGHYGRPENYGRHQDRRAQHHMPPAAYPPHYPHGATPANPAMPVQYGGQQAPYGAAPHAQQHLPPHVGPQPHGGPQGQAMHTGMPGGPLTQQIYIPNDMVGAIIGKGGQKINEIRQMSGSVIKINEPQDSSNERLVTITGTEECNRMALYMLYSRLGRNNSIIPIYDKPNY</sequence>
<dbReference type="EMBL" id="JASWJB010000330">
    <property type="protein sequence ID" value="KAK2591501.1"/>
    <property type="molecule type" value="Genomic_DNA"/>
</dbReference>
<dbReference type="AlphaFoldDB" id="A0AAJ0CIS0"/>
<dbReference type="PROSITE" id="PS50084">
    <property type="entry name" value="KH_TYPE_1"/>
    <property type="match status" value="3"/>
</dbReference>
<dbReference type="CDD" id="cd22455">
    <property type="entry name" value="KH-I_Rnc1_rpt1"/>
    <property type="match status" value="1"/>
</dbReference>
<evidence type="ECO:0000256" key="1">
    <source>
        <dbReference type="ARBA" id="ARBA00022737"/>
    </source>
</evidence>
<dbReference type="CDD" id="cd22456">
    <property type="entry name" value="KH-I_Rnc1_rpt2"/>
    <property type="match status" value="1"/>
</dbReference>
<dbReference type="InterPro" id="IPR004087">
    <property type="entry name" value="KH_dom"/>
</dbReference>
<dbReference type="CDD" id="cd22439">
    <property type="entry name" value="KH-I_PCBP_rpt3"/>
    <property type="match status" value="1"/>
</dbReference>
<gene>
    <name evidence="5" type="primary">PBP2</name>
    <name evidence="5" type="ORF">QQS21_010799</name>
</gene>
<dbReference type="Pfam" id="PF00013">
    <property type="entry name" value="KH_1"/>
    <property type="match status" value="3"/>
</dbReference>
<dbReference type="PANTHER" id="PTHR10288">
    <property type="entry name" value="KH DOMAIN CONTAINING RNA BINDING PROTEIN"/>
    <property type="match status" value="1"/>
</dbReference>
<feature type="domain" description="K Homology" evidence="4">
    <location>
        <begin position="107"/>
        <end position="177"/>
    </location>
</feature>
<comment type="caution">
    <text evidence="5">The sequence shown here is derived from an EMBL/GenBank/DDBJ whole genome shotgun (WGS) entry which is preliminary data.</text>
</comment>
<feature type="domain" description="K Homology" evidence="4">
    <location>
        <begin position="388"/>
        <end position="458"/>
    </location>
</feature>
<reference evidence="5" key="1">
    <citation type="submission" date="2023-06" db="EMBL/GenBank/DDBJ databases">
        <title>Conoideocrella luteorostrata (Hypocreales: Clavicipitaceae), a potential biocontrol fungus for elongate hemlock scale in United States Christmas tree production areas.</title>
        <authorList>
            <person name="Barrett H."/>
            <person name="Lovett B."/>
            <person name="Macias A.M."/>
            <person name="Stajich J.E."/>
            <person name="Kasson M.T."/>
        </authorList>
    </citation>
    <scope>NUCLEOTIDE SEQUENCE</scope>
    <source>
        <strain evidence="5">ARSEF 14590</strain>
    </source>
</reference>